<name>A0A4U0SL97_9ACTN</name>
<dbReference type="PROSITE" id="PS50943">
    <property type="entry name" value="HTH_CROC1"/>
    <property type="match status" value="1"/>
</dbReference>
<dbReference type="InterPro" id="IPR001387">
    <property type="entry name" value="Cro/C1-type_HTH"/>
</dbReference>
<dbReference type="InterPro" id="IPR043917">
    <property type="entry name" value="DUF5753"/>
</dbReference>
<dbReference type="RefSeq" id="WP_136724825.1">
    <property type="nucleotide sequence ID" value="NZ_SUMC01000014.1"/>
</dbReference>
<proteinExistence type="predicted"/>
<dbReference type="Gene3D" id="1.10.260.40">
    <property type="entry name" value="lambda repressor-like DNA-binding domains"/>
    <property type="match status" value="1"/>
</dbReference>
<evidence type="ECO:0000313" key="3">
    <source>
        <dbReference type="Proteomes" id="UP000305778"/>
    </source>
</evidence>
<evidence type="ECO:0000259" key="1">
    <source>
        <dbReference type="PROSITE" id="PS50943"/>
    </source>
</evidence>
<accession>A0A4U0SL97</accession>
<protein>
    <submittedName>
        <fullName evidence="2">Helix-turn-helix domain-containing protein</fullName>
    </submittedName>
</protein>
<keyword evidence="3" id="KW-1185">Reference proteome</keyword>
<gene>
    <name evidence="2" type="ORF">FCI23_17495</name>
</gene>
<dbReference type="EMBL" id="SUMC01000014">
    <property type="protein sequence ID" value="TKA10472.1"/>
    <property type="molecule type" value="Genomic_DNA"/>
</dbReference>
<evidence type="ECO:0000313" key="2">
    <source>
        <dbReference type="EMBL" id="TKA10472.1"/>
    </source>
</evidence>
<dbReference type="Pfam" id="PF13560">
    <property type="entry name" value="HTH_31"/>
    <property type="match status" value="1"/>
</dbReference>
<dbReference type="Pfam" id="PF19054">
    <property type="entry name" value="DUF5753"/>
    <property type="match status" value="1"/>
</dbReference>
<dbReference type="GO" id="GO:0003677">
    <property type="term" value="F:DNA binding"/>
    <property type="evidence" value="ECO:0007669"/>
    <property type="project" value="InterPro"/>
</dbReference>
<dbReference type="SUPFAM" id="SSF47413">
    <property type="entry name" value="lambda repressor-like DNA-binding domains"/>
    <property type="match status" value="1"/>
</dbReference>
<dbReference type="Proteomes" id="UP000305778">
    <property type="component" value="Unassembled WGS sequence"/>
</dbReference>
<dbReference type="OrthoDB" id="4285266at2"/>
<comment type="caution">
    <text evidence="2">The sequence shown here is derived from an EMBL/GenBank/DDBJ whole genome shotgun (WGS) entry which is preliminary data.</text>
</comment>
<feature type="domain" description="HTH cro/C1-type" evidence="1">
    <location>
        <begin position="21"/>
        <end position="77"/>
    </location>
</feature>
<dbReference type="CDD" id="cd00093">
    <property type="entry name" value="HTH_XRE"/>
    <property type="match status" value="1"/>
</dbReference>
<dbReference type="InterPro" id="IPR010982">
    <property type="entry name" value="Lambda_DNA-bd_dom_sf"/>
</dbReference>
<reference evidence="2 3" key="1">
    <citation type="submission" date="2019-04" db="EMBL/GenBank/DDBJ databases">
        <title>Streptomyces oryziradicis sp. nov., a novel actinomycete isolated from rhizosphere soil of rice (Oryza sativa L.).</title>
        <authorList>
            <person name="Li C."/>
        </authorList>
    </citation>
    <scope>NUCLEOTIDE SEQUENCE [LARGE SCALE GENOMIC DNA]</scope>
    <source>
        <strain evidence="2 3">NEAU-C40</strain>
    </source>
</reference>
<sequence>MVDARRGGSPTVLRIVVGKQLEELRKKAGFSYEQAAEAIGMSHATVRRMEAAKVARLRPPDVEMLLRTYGITDQGEIDAFVGVVREANRPGWWHTYRDVMPSWFSAFLSLEETAHYIRAYEAQFVHELLQTEDYARAQLTAEAPHAPADVTERRVALRMQRQELLTRGHGPRLWVVMDETVLRWAVGGPDVMRDQIDHLIQVSALPNVILQLMPFSEGPHPATRAGSFHFFRFKVPELPDVVYSDNLARAVYLDKREDVTAYQEALDRLCAQAAPQDRTQVLLGGIRNKL</sequence>
<organism evidence="2 3">
    <name type="scientific">Actinacidiphila oryziradicis</name>
    <dbReference type="NCBI Taxonomy" id="2571141"/>
    <lineage>
        <taxon>Bacteria</taxon>
        <taxon>Bacillati</taxon>
        <taxon>Actinomycetota</taxon>
        <taxon>Actinomycetes</taxon>
        <taxon>Kitasatosporales</taxon>
        <taxon>Streptomycetaceae</taxon>
        <taxon>Actinacidiphila</taxon>
    </lineage>
</organism>
<dbReference type="AlphaFoldDB" id="A0A4U0SL97"/>
<dbReference type="SMART" id="SM00530">
    <property type="entry name" value="HTH_XRE"/>
    <property type="match status" value="1"/>
</dbReference>